<sequence length="96" mass="10779">MSFKELLIEDQRLVILRSLREMPAYEANESIVDSCLEAYGHNISRDQVRTHLAWLEEQGLVSVRNLSECQIARLTGRGEDVASGQATVPGVKRPRA</sequence>
<dbReference type="InterPro" id="IPR036390">
    <property type="entry name" value="WH_DNA-bd_sf"/>
</dbReference>
<dbReference type="EMBL" id="MT144145">
    <property type="protein sequence ID" value="QJA49610.1"/>
    <property type="molecule type" value="Genomic_DNA"/>
</dbReference>
<evidence type="ECO:0000313" key="1">
    <source>
        <dbReference type="EMBL" id="QJA49610.1"/>
    </source>
</evidence>
<protein>
    <submittedName>
        <fullName evidence="1">Putative DNA binding, helix-turn-helix domain containing protein</fullName>
    </submittedName>
</protein>
<dbReference type="SUPFAM" id="SSF46785">
    <property type="entry name" value="Winged helix' DNA-binding domain"/>
    <property type="match status" value="1"/>
</dbReference>
<gene>
    <name evidence="1" type="ORF">TM448A01411_0006</name>
</gene>
<dbReference type="AlphaFoldDB" id="A0A6H1ZQY0"/>
<proteinExistence type="predicted"/>
<organism evidence="1">
    <name type="scientific">viral metagenome</name>
    <dbReference type="NCBI Taxonomy" id="1070528"/>
    <lineage>
        <taxon>unclassified sequences</taxon>
        <taxon>metagenomes</taxon>
        <taxon>organismal metagenomes</taxon>
    </lineage>
</organism>
<reference evidence="1" key="1">
    <citation type="submission" date="2020-03" db="EMBL/GenBank/DDBJ databases">
        <title>The deep terrestrial virosphere.</title>
        <authorList>
            <person name="Holmfeldt K."/>
            <person name="Nilsson E."/>
            <person name="Simone D."/>
            <person name="Lopez-Fernandez M."/>
            <person name="Wu X."/>
            <person name="de Brujin I."/>
            <person name="Lundin D."/>
            <person name="Andersson A."/>
            <person name="Bertilsson S."/>
            <person name="Dopson M."/>
        </authorList>
    </citation>
    <scope>NUCLEOTIDE SEQUENCE</scope>
    <source>
        <strain evidence="1">TM448A01411</strain>
    </source>
</reference>
<name>A0A6H1ZQY0_9ZZZZ</name>
<accession>A0A6H1ZQY0</accession>